<evidence type="ECO:0000313" key="2">
    <source>
        <dbReference type="Proteomes" id="UP000593578"/>
    </source>
</evidence>
<dbReference type="Proteomes" id="UP000593578">
    <property type="component" value="Unassembled WGS sequence"/>
</dbReference>
<protein>
    <submittedName>
        <fullName evidence="1">Uncharacterized protein</fullName>
    </submittedName>
</protein>
<gene>
    <name evidence="1" type="ORF">Gorai_024003</name>
</gene>
<evidence type="ECO:0000313" key="1">
    <source>
        <dbReference type="EMBL" id="MBA0581837.1"/>
    </source>
</evidence>
<accession>A0A7J8NXZ7</accession>
<dbReference type="AlphaFoldDB" id="A0A7J8NXZ7"/>
<proteinExistence type="predicted"/>
<name>A0A7J8NXZ7_GOSRA</name>
<dbReference type="EMBL" id="JABEZZ010000003">
    <property type="protein sequence ID" value="MBA0581837.1"/>
    <property type="molecule type" value="Genomic_DNA"/>
</dbReference>
<comment type="caution">
    <text evidence="1">The sequence shown here is derived from an EMBL/GenBank/DDBJ whole genome shotgun (WGS) entry which is preliminary data.</text>
</comment>
<sequence>MVVVELDVLLVVQFLRQHFENNHLLGNSCVDHLTNLAQNFERGLVHLESPSASLEPFL</sequence>
<reference evidence="1 2" key="1">
    <citation type="journal article" date="2019" name="Genome Biol. Evol.">
        <title>Insights into the evolution of the New World diploid cottons (Gossypium, subgenus Houzingenia) based on genome sequencing.</title>
        <authorList>
            <person name="Grover C.E."/>
            <person name="Arick M.A. 2nd"/>
            <person name="Thrash A."/>
            <person name="Conover J.L."/>
            <person name="Sanders W.S."/>
            <person name="Peterson D.G."/>
            <person name="Frelichowski J.E."/>
            <person name="Scheffler J.A."/>
            <person name="Scheffler B.E."/>
            <person name="Wendel J.F."/>
        </authorList>
    </citation>
    <scope>NUCLEOTIDE SEQUENCE [LARGE SCALE GENOMIC DNA]</scope>
    <source>
        <strain evidence="1">8</strain>
        <tissue evidence="1">Leaf</tissue>
    </source>
</reference>
<organism evidence="1 2">
    <name type="scientific">Gossypium raimondii</name>
    <name type="common">Peruvian cotton</name>
    <name type="synonym">Gossypium klotzschianum subsp. raimondii</name>
    <dbReference type="NCBI Taxonomy" id="29730"/>
    <lineage>
        <taxon>Eukaryota</taxon>
        <taxon>Viridiplantae</taxon>
        <taxon>Streptophyta</taxon>
        <taxon>Embryophyta</taxon>
        <taxon>Tracheophyta</taxon>
        <taxon>Spermatophyta</taxon>
        <taxon>Magnoliopsida</taxon>
        <taxon>eudicotyledons</taxon>
        <taxon>Gunneridae</taxon>
        <taxon>Pentapetalae</taxon>
        <taxon>rosids</taxon>
        <taxon>malvids</taxon>
        <taxon>Malvales</taxon>
        <taxon>Malvaceae</taxon>
        <taxon>Malvoideae</taxon>
        <taxon>Gossypium</taxon>
    </lineage>
</organism>